<evidence type="ECO:0000256" key="1">
    <source>
        <dbReference type="SAM" id="Phobius"/>
    </source>
</evidence>
<dbReference type="AlphaFoldDB" id="A0A1I6X6V5"/>
<reference evidence="3" key="1">
    <citation type="submission" date="2016-10" db="EMBL/GenBank/DDBJ databases">
        <authorList>
            <person name="Varghese N."/>
            <person name="Submissions S."/>
        </authorList>
    </citation>
    <scope>NUCLEOTIDE SEQUENCE [LARGE SCALE GENOMIC DNA]</scope>
    <source>
        <strain evidence="3">DSM 46136</strain>
    </source>
</reference>
<name>A0A1I6X6V5_9ACTN</name>
<accession>A0A1I6X6V5</accession>
<keyword evidence="1" id="KW-0812">Transmembrane</keyword>
<dbReference type="Proteomes" id="UP000199546">
    <property type="component" value="Unassembled WGS sequence"/>
</dbReference>
<feature type="transmembrane region" description="Helical" evidence="1">
    <location>
        <begin position="27"/>
        <end position="47"/>
    </location>
</feature>
<organism evidence="2 3">
    <name type="scientific">Geodermatophilus amargosae</name>
    <dbReference type="NCBI Taxonomy" id="1296565"/>
    <lineage>
        <taxon>Bacteria</taxon>
        <taxon>Bacillati</taxon>
        <taxon>Actinomycetota</taxon>
        <taxon>Actinomycetes</taxon>
        <taxon>Geodermatophilales</taxon>
        <taxon>Geodermatophilaceae</taxon>
        <taxon>Geodermatophilus</taxon>
    </lineage>
</organism>
<proteinExistence type="predicted"/>
<dbReference type="OrthoDB" id="5198417at2"/>
<dbReference type="STRING" id="1296565.SAMN05660657_00157"/>
<gene>
    <name evidence="2" type="ORF">SAMN05660657_00157</name>
</gene>
<evidence type="ECO:0000313" key="3">
    <source>
        <dbReference type="Proteomes" id="UP000199546"/>
    </source>
</evidence>
<dbReference type="RefSeq" id="WP_139245669.1">
    <property type="nucleotide sequence ID" value="NZ_FPBA01000001.1"/>
</dbReference>
<keyword evidence="3" id="KW-1185">Reference proteome</keyword>
<dbReference type="EMBL" id="FPBA01000001">
    <property type="protein sequence ID" value="SFT33604.1"/>
    <property type="molecule type" value="Genomic_DNA"/>
</dbReference>
<evidence type="ECO:0000313" key="2">
    <source>
        <dbReference type="EMBL" id="SFT33604.1"/>
    </source>
</evidence>
<keyword evidence="1" id="KW-0472">Membrane</keyword>
<protein>
    <submittedName>
        <fullName evidence="2">Uncharacterized protein</fullName>
    </submittedName>
</protein>
<keyword evidence="1" id="KW-1133">Transmembrane helix</keyword>
<sequence>MVARHRATDGVVAGELPPAGESAAQRLCWRVLMSFAVTGLVVALLMATARTDAPEAAAADPGSGVYSDDSAVAQPSTHARLTPSFGVPGTPDGFPFPGLGTTASSVQRAGDGSAPSTGLTGLSDAVSGVVGGATEAVGEVVGGTTDALGGAVGGVVGGVTGGGGGLLGG</sequence>